<comment type="subcellular location">
    <subcellularLocation>
        <location evidence="1">Spore core</location>
    </subcellularLocation>
</comment>
<dbReference type="AlphaFoldDB" id="A0A3A1UXS8"/>
<evidence type="ECO:0000256" key="1">
    <source>
        <dbReference type="ARBA" id="ARBA00004288"/>
    </source>
</evidence>
<dbReference type="RefSeq" id="WP_119599664.1">
    <property type="nucleotide sequence ID" value="NZ_QXQA01000005.1"/>
</dbReference>
<dbReference type="GO" id="GO:0030436">
    <property type="term" value="P:asexual sporulation"/>
    <property type="evidence" value="ECO:0007669"/>
    <property type="project" value="InterPro"/>
</dbReference>
<keyword evidence="3" id="KW-0749">Sporulation</keyword>
<dbReference type="GO" id="GO:0030435">
    <property type="term" value="P:sporulation resulting in formation of a cellular spore"/>
    <property type="evidence" value="ECO:0007669"/>
    <property type="project" value="UniProtKB-KW"/>
</dbReference>
<gene>
    <name evidence="4" type="ORF">D3P08_10610</name>
</gene>
<dbReference type="OrthoDB" id="1683648at2"/>
<comment type="similarity">
    <text evidence="2">Belongs to the SspH family.</text>
</comment>
<evidence type="ECO:0000256" key="2">
    <source>
        <dbReference type="ARBA" id="ARBA00006573"/>
    </source>
</evidence>
<evidence type="ECO:0000256" key="3">
    <source>
        <dbReference type="ARBA" id="ARBA00022969"/>
    </source>
</evidence>
<keyword evidence="5" id="KW-1185">Reference proteome</keyword>
<dbReference type="InterPro" id="IPR012610">
    <property type="entry name" value="SASP_SspH"/>
</dbReference>
<evidence type="ECO:0000313" key="5">
    <source>
        <dbReference type="Proteomes" id="UP000266482"/>
    </source>
</evidence>
<dbReference type="Pfam" id="PF08141">
    <property type="entry name" value="SspH"/>
    <property type="match status" value="1"/>
</dbReference>
<evidence type="ECO:0000313" key="4">
    <source>
        <dbReference type="EMBL" id="RIX53084.1"/>
    </source>
</evidence>
<proteinExistence type="inferred from homology"/>
<comment type="caution">
    <text evidence="4">The sequence shown here is derived from an EMBL/GenBank/DDBJ whole genome shotgun (WGS) entry which is preliminary data.</text>
</comment>
<dbReference type="NCBIfam" id="TIGR02861">
    <property type="entry name" value="SASP_H"/>
    <property type="match status" value="1"/>
</dbReference>
<reference evidence="4 5" key="1">
    <citation type="submission" date="2018-09" db="EMBL/GenBank/DDBJ databases">
        <title>Paenibacillus aracenensis nov. sp. isolated from a cave in southern Spain.</title>
        <authorList>
            <person name="Jurado V."/>
            <person name="Gutierrez-Patricio S."/>
            <person name="Gonzalez-Pimentel J.L."/>
            <person name="Miller A.Z."/>
            <person name="Laiz L."/>
            <person name="Saiz-Jimenez C."/>
        </authorList>
    </citation>
    <scope>NUCLEOTIDE SEQUENCE [LARGE SCALE GENOMIC DNA]</scope>
    <source>
        <strain evidence="4 5">DSM 22867</strain>
    </source>
</reference>
<dbReference type="Proteomes" id="UP000266482">
    <property type="component" value="Unassembled WGS sequence"/>
</dbReference>
<sequence>MDTVRAKQILDSQNTYDVKLEGSSVWIENVDVENGTATVSVGNNTQTVPVEKLQEG</sequence>
<organism evidence="4 5">
    <name type="scientific">Paenibacillus nanensis</name>
    <dbReference type="NCBI Taxonomy" id="393251"/>
    <lineage>
        <taxon>Bacteria</taxon>
        <taxon>Bacillati</taxon>
        <taxon>Bacillota</taxon>
        <taxon>Bacilli</taxon>
        <taxon>Bacillales</taxon>
        <taxon>Paenibacillaceae</taxon>
        <taxon>Paenibacillus</taxon>
    </lineage>
</organism>
<dbReference type="EMBL" id="QXQA01000005">
    <property type="protein sequence ID" value="RIX53084.1"/>
    <property type="molecule type" value="Genomic_DNA"/>
</dbReference>
<protein>
    <submittedName>
        <fullName evidence="4">H-type small acid-soluble spore protein</fullName>
    </submittedName>
</protein>
<dbReference type="GO" id="GO:0042601">
    <property type="term" value="C:endospore-forming forespore"/>
    <property type="evidence" value="ECO:0007669"/>
    <property type="project" value="InterPro"/>
</dbReference>
<accession>A0A3A1UXS8</accession>
<name>A0A3A1UXS8_9BACL</name>